<feature type="region of interest" description="Disordered" evidence="5">
    <location>
        <begin position="377"/>
        <end position="430"/>
    </location>
</feature>
<organism evidence="7 8">
    <name type="scientific">Coniosporium apollinis</name>
    <dbReference type="NCBI Taxonomy" id="61459"/>
    <lineage>
        <taxon>Eukaryota</taxon>
        <taxon>Fungi</taxon>
        <taxon>Dikarya</taxon>
        <taxon>Ascomycota</taxon>
        <taxon>Pezizomycotina</taxon>
        <taxon>Dothideomycetes</taxon>
        <taxon>Dothideomycetes incertae sedis</taxon>
        <taxon>Coniosporium</taxon>
    </lineage>
</organism>
<feature type="transmembrane region" description="Helical" evidence="6">
    <location>
        <begin position="28"/>
        <end position="48"/>
    </location>
</feature>
<evidence type="ECO:0008006" key="9">
    <source>
        <dbReference type="Google" id="ProtNLM"/>
    </source>
</evidence>
<protein>
    <recommendedName>
        <fullName evidence="9">DUF300-domain-containing protein</fullName>
    </recommendedName>
</protein>
<gene>
    <name evidence="7" type="ORF">H2201_002807</name>
</gene>
<comment type="subcellular location">
    <subcellularLocation>
        <location evidence="1">Membrane</location>
        <topology evidence="1">Multi-pass membrane protein</topology>
    </subcellularLocation>
</comment>
<feature type="transmembrane region" description="Helical" evidence="6">
    <location>
        <begin position="282"/>
        <end position="302"/>
    </location>
</feature>
<feature type="compositionally biased region" description="Low complexity" evidence="5">
    <location>
        <begin position="378"/>
        <end position="399"/>
    </location>
</feature>
<evidence type="ECO:0000256" key="1">
    <source>
        <dbReference type="ARBA" id="ARBA00004141"/>
    </source>
</evidence>
<evidence type="ECO:0000256" key="3">
    <source>
        <dbReference type="ARBA" id="ARBA00022989"/>
    </source>
</evidence>
<evidence type="ECO:0000313" key="8">
    <source>
        <dbReference type="Proteomes" id="UP001172684"/>
    </source>
</evidence>
<comment type="caution">
    <text evidence="7">The sequence shown here is derived from an EMBL/GenBank/DDBJ whole genome shotgun (WGS) entry which is preliminary data.</text>
</comment>
<keyword evidence="3 6" id="KW-1133">Transmembrane helix</keyword>
<evidence type="ECO:0000313" key="7">
    <source>
        <dbReference type="EMBL" id="KAJ9666974.1"/>
    </source>
</evidence>
<feature type="transmembrane region" description="Helical" evidence="6">
    <location>
        <begin position="68"/>
        <end position="89"/>
    </location>
</feature>
<evidence type="ECO:0000256" key="5">
    <source>
        <dbReference type="SAM" id="MobiDB-lite"/>
    </source>
</evidence>
<evidence type="ECO:0000256" key="4">
    <source>
        <dbReference type="ARBA" id="ARBA00023136"/>
    </source>
</evidence>
<dbReference type="InterPro" id="IPR005178">
    <property type="entry name" value="Ostalpha/TMEM184C"/>
</dbReference>
<dbReference type="Proteomes" id="UP001172684">
    <property type="component" value="Unassembled WGS sequence"/>
</dbReference>
<proteinExistence type="predicted"/>
<feature type="transmembrane region" description="Helical" evidence="6">
    <location>
        <begin position="158"/>
        <end position="184"/>
    </location>
</feature>
<evidence type="ECO:0000256" key="6">
    <source>
        <dbReference type="SAM" id="Phobius"/>
    </source>
</evidence>
<keyword evidence="4 6" id="KW-0472">Membrane</keyword>
<reference evidence="7" key="1">
    <citation type="submission" date="2022-10" db="EMBL/GenBank/DDBJ databases">
        <title>Culturing micro-colonial fungi from biological soil crusts in the Mojave desert and describing Neophaeococcomyces mojavensis, and introducing the new genera and species Taxawa tesnikishii.</title>
        <authorList>
            <person name="Kurbessoian T."/>
            <person name="Stajich J.E."/>
        </authorList>
    </citation>
    <scope>NUCLEOTIDE SEQUENCE</scope>
    <source>
        <strain evidence="7">TK_1</strain>
    </source>
</reference>
<feature type="transmembrane region" description="Helical" evidence="6">
    <location>
        <begin position="204"/>
        <end position="226"/>
    </location>
</feature>
<name>A0ABQ9NX64_9PEZI</name>
<feature type="transmembrane region" description="Helical" evidence="6">
    <location>
        <begin position="101"/>
        <end position="119"/>
    </location>
</feature>
<sequence length="525" mass="58754">MPHCKSTLAKATVSDVPLWKGGLPLQQLALSLAFSFGVAAVATCLYLIYQHATHYLRPWEQKHIIRILLVVPIYAVVSFLSILKFRYAIYLEVLRDCYEAFAIASFFTLLCHYVAPNLHDQKEYFRQLKPKNWIWPINWLQACTGGKKRGPFRKPWSGLTWFNIIWFCVFQYCLIRVACTVVSVFTQWMALYCDSSLSPHFAHIWIFIVESISVTIAMLCLVQFYYQLKQDLVSHSPFLKLLSIKLVVFLCFWQRQTIGFLIARGAIKTSPKLGYPDLQVGIPGVLVCIEMAGFAVIHLFAFSWREYKFVGRGQDIANPIDPYHGGPLGTLALLDAFNPWDIVKASARSYHWLCVGLRHRKTDPSYALTKRNPTPYPSALSLPGSVNSSSGPSSQSSVNLEGRPERRSEAPSLPQPTIPPHGGWGTLGQWGGDAIHDASASASAEALEDAYQLVPNGRDGSMAVGQVFMRPGRCGDVRSSLLESSKFEAAYPRETLRVVYPHSAGDLGSWGLDPGRDQGEWDEEG</sequence>
<evidence type="ECO:0000256" key="2">
    <source>
        <dbReference type="ARBA" id="ARBA00022692"/>
    </source>
</evidence>
<keyword evidence="2 6" id="KW-0812">Transmembrane</keyword>
<accession>A0ABQ9NX64</accession>
<dbReference type="SMART" id="SM01417">
    <property type="entry name" value="Solute_trans_a"/>
    <property type="match status" value="1"/>
</dbReference>
<dbReference type="PANTHER" id="PTHR23423">
    <property type="entry name" value="ORGANIC SOLUTE TRANSPORTER-RELATED"/>
    <property type="match status" value="1"/>
</dbReference>
<feature type="transmembrane region" description="Helical" evidence="6">
    <location>
        <begin position="238"/>
        <end position="262"/>
    </location>
</feature>
<keyword evidence="8" id="KW-1185">Reference proteome</keyword>
<dbReference type="Pfam" id="PF03619">
    <property type="entry name" value="Solute_trans_a"/>
    <property type="match status" value="1"/>
</dbReference>
<dbReference type="EMBL" id="JAPDRL010000015">
    <property type="protein sequence ID" value="KAJ9666974.1"/>
    <property type="molecule type" value="Genomic_DNA"/>
</dbReference>